<dbReference type="NCBIfam" id="NF041519">
    <property type="entry name" value="bluetail"/>
    <property type="match status" value="1"/>
</dbReference>
<reference evidence="1 2" key="1">
    <citation type="submission" date="2012-04" db="EMBL/GenBank/DDBJ databases">
        <authorList>
            <person name="Genoscope - CEA"/>
        </authorList>
    </citation>
    <scope>NUCLEOTIDE SEQUENCE [LARGE SCALE GENOMIC DNA]</scope>
    <source>
        <strain evidence="1 2">9443</strain>
    </source>
</reference>
<dbReference type="InterPro" id="IPR048165">
    <property type="entry name" value="Bluetail_dom"/>
</dbReference>
<evidence type="ECO:0000313" key="2">
    <source>
        <dbReference type="Proteomes" id="UP000003480"/>
    </source>
</evidence>
<dbReference type="PRINTS" id="PR00313">
    <property type="entry name" value="CABNDNGRPT"/>
</dbReference>
<dbReference type="RefSeq" id="WP_002765857.1">
    <property type="nucleotide sequence ID" value="NZ_HE972947.1"/>
</dbReference>
<dbReference type="Proteomes" id="UP000003480">
    <property type="component" value="Unassembled WGS sequence"/>
</dbReference>
<protein>
    <submittedName>
        <fullName evidence="1">Putative Hemolysin-type calcium-binding region</fullName>
    </submittedName>
</protein>
<gene>
    <name evidence="1" type="ORF">MICAC_1290003</name>
</gene>
<dbReference type="InterPro" id="IPR018511">
    <property type="entry name" value="Hemolysin-typ_Ca-bd_CS"/>
</dbReference>
<dbReference type="Pfam" id="PF00353">
    <property type="entry name" value="HemolysinCabind"/>
    <property type="match status" value="2"/>
</dbReference>
<name>I4FYT6_MICAE</name>
<evidence type="ECO:0000313" key="1">
    <source>
        <dbReference type="EMBL" id="CCI00847.1"/>
    </source>
</evidence>
<organism evidence="1 2">
    <name type="scientific">Microcystis aeruginosa PCC 9443</name>
    <dbReference type="NCBI Taxonomy" id="1160281"/>
    <lineage>
        <taxon>Bacteria</taxon>
        <taxon>Bacillati</taxon>
        <taxon>Cyanobacteriota</taxon>
        <taxon>Cyanophyceae</taxon>
        <taxon>Oscillatoriophycideae</taxon>
        <taxon>Chroococcales</taxon>
        <taxon>Microcystaceae</taxon>
        <taxon>Microcystis</taxon>
    </lineage>
</organism>
<dbReference type="AlphaFoldDB" id="I4FYT6"/>
<comment type="caution">
    <text evidence="1">The sequence shown here is derived from an EMBL/GenBank/DDBJ whole genome shotgun (WGS) entry which is preliminary data.</text>
</comment>
<dbReference type="InterPro" id="IPR001343">
    <property type="entry name" value="Hemolysn_Ca-bd"/>
</dbReference>
<sequence>MALLPSSALTFLNIAYFKAPVSPVDFNQATYSWVQAVQGWAAAASDPATFNSPMNGNPPTYGYLISPSTGNAEQYVNEVYQNLFGSAPSADNLTYWKKWLTDFGNNTYIGKDGTNYGIANYKALVVAVYEYATADEITALTNRQTVSQYFSTSLQNNPAGGVPSFNTAQYNAGWARISTVTKDPATVTTAKASIDEYIAGGGGGGGQTFVFTTALDNLAGTSGNDTFNGDNSGGLAQQTVQLGDVANGGGGTDTFNYFGPTDNVLPQLSNIENVNLIQGNGGAFDFSAAASKGLKSVTVDTLVLAGVPTLTTIQGIGGVGLTLKGNFNNNSLTADFGNSATEAQIATNAVDKGAILTVRGDKLTTLNFTATGSSKFTQLATAVNAAAVNTIKVSGDGKSLSFSDNLAVANSIKTIDASGLTAGGLTVAFGTGITSFKGGKGDDIVRSNTLTTTTDSAVDAGEGTKDRLIVNNTVNVNTTARANVYANFEVLQSDGQTVDLDLFAKSAFVALRSAGASVFNNVTATQAGDVTIFADATPTFNLKTATGTSDTLNITVSDGLEAVNNLNITNLTAPNVEILKFTTTDNTVVAALVNAPSASTITATGAGTFTLTTGARALGTGFSIDASAVTANVTIDASAGTGNGAIIKGASSSPAAVNTLTGSNQNDGITGGSGSDLLQGNAGQDTLTGGAGVDQFIYGLGFANNAGTANVDRIADFVAGVGGDQFKFATGVNNFLNGLNFTAATTVNINTAQTVATAADINAVFAGIAAITASTNATLQAALVTVSAGLAAGTYLYVNDGAGAVSNANDFLVNVSGITGTLSVTPTTGNFIFDVV</sequence>
<dbReference type="SUPFAM" id="SSF51120">
    <property type="entry name" value="beta-Roll"/>
    <property type="match status" value="1"/>
</dbReference>
<dbReference type="Gene3D" id="2.150.10.10">
    <property type="entry name" value="Serralysin-like metalloprotease, C-terminal"/>
    <property type="match status" value="1"/>
</dbReference>
<accession>I4FYT6</accession>
<dbReference type="EMBL" id="CAIJ01000034">
    <property type="protein sequence ID" value="CCI00847.1"/>
    <property type="molecule type" value="Genomic_DNA"/>
</dbReference>
<dbReference type="PROSITE" id="PS00330">
    <property type="entry name" value="HEMOLYSIN_CALCIUM"/>
    <property type="match status" value="1"/>
</dbReference>
<dbReference type="InterPro" id="IPR011049">
    <property type="entry name" value="Serralysin-like_metalloprot_C"/>
</dbReference>
<proteinExistence type="predicted"/>
<dbReference type="GO" id="GO:0005509">
    <property type="term" value="F:calcium ion binding"/>
    <property type="evidence" value="ECO:0007669"/>
    <property type="project" value="InterPro"/>
</dbReference>
<dbReference type="HOGENOM" id="CLU_014794_0_0_3"/>